<dbReference type="InterPro" id="IPR005055">
    <property type="entry name" value="A10/PebIII"/>
</dbReference>
<dbReference type="PANTHER" id="PTHR11257">
    <property type="entry name" value="CHEMOSENSORY PROTEIN-RELATED"/>
    <property type="match status" value="1"/>
</dbReference>
<sequence>MVSKPIVLLCCFLASVLAVPVEKYSDRFDYINLQEILDNPKLLRGYSNCALEKGPCTPEGKELKEHIQDALETGCEKCTKTQLNGATTVIDHLIKNNREIWKELTSKYDPEGVWRKKYEDRAREKGIVIPED</sequence>
<dbReference type="Pfam" id="PF03392">
    <property type="entry name" value="OS-D"/>
    <property type="match status" value="1"/>
</dbReference>
<dbReference type="SUPFAM" id="SSF100910">
    <property type="entry name" value="Chemosensory protein Csp2"/>
    <property type="match status" value="1"/>
</dbReference>
<dbReference type="AlphaFoldDB" id="A0A8J9V612"/>
<reference evidence="2" key="1">
    <citation type="submission" date="2021-12" db="EMBL/GenBank/DDBJ databases">
        <authorList>
            <person name="Martin H S."/>
        </authorList>
    </citation>
    <scope>NUCLEOTIDE SEQUENCE</scope>
</reference>
<dbReference type="InterPro" id="IPR036682">
    <property type="entry name" value="OS_D_A10/PebIII_sf"/>
</dbReference>
<evidence type="ECO:0000256" key="1">
    <source>
        <dbReference type="SAM" id="SignalP"/>
    </source>
</evidence>
<keyword evidence="1" id="KW-0732">Signal</keyword>
<organism evidence="2 3">
    <name type="scientific">Brenthis ino</name>
    <name type="common">lesser marbled fritillary</name>
    <dbReference type="NCBI Taxonomy" id="405034"/>
    <lineage>
        <taxon>Eukaryota</taxon>
        <taxon>Metazoa</taxon>
        <taxon>Ecdysozoa</taxon>
        <taxon>Arthropoda</taxon>
        <taxon>Hexapoda</taxon>
        <taxon>Insecta</taxon>
        <taxon>Pterygota</taxon>
        <taxon>Neoptera</taxon>
        <taxon>Endopterygota</taxon>
        <taxon>Lepidoptera</taxon>
        <taxon>Glossata</taxon>
        <taxon>Ditrysia</taxon>
        <taxon>Papilionoidea</taxon>
        <taxon>Nymphalidae</taxon>
        <taxon>Heliconiinae</taxon>
        <taxon>Argynnini</taxon>
        <taxon>Brenthis</taxon>
    </lineage>
</organism>
<dbReference type="OrthoDB" id="6625994at2759"/>
<protein>
    <recommendedName>
        <fullName evidence="4">Chemosensory protein</fullName>
    </recommendedName>
</protein>
<proteinExistence type="predicted"/>
<accession>A0A8J9V612</accession>
<evidence type="ECO:0000313" key="3">
    <source>
        <dbReference type="Proteomes" id="UP000838878"/>
    </source>
</evidence>
<feature type="non-terminal residue" evidence="2">
    <location>
        <position position="132"/>
    </location>
</feature>
<feature type="signal peptide" evidence="1">
    <location>
        <begin position="1"/>
        <end position="18"/>
    </location>
</feature>
<dbReference type="Gene3D" id="1.10.2080.10">
    <property type="entry name" value="Insect odorant-binding protein A10/Ejaculatory bulb-specific protein 3"/>
    <property type="match status" value="1"/>
</dbReference>
<name>A0A8J9V612_9NEOP</name>
<dbReference type="Proteomes" id="UP000838878">
    <property type="component" value="Chromosome 1"/>
</dbReference>
<dbReference type="EMBL" id="OV170221">
    <property type="protein sequence ID" value="CAH0713320.1"/>
    <property type="molecule type" value="Genomic_DNA"/>
</dbReference>
<evidence type="ECO:0000313" key="2">
    <source>
        <dbReference type="EMBL" id="CAH0713320.1"/>
    </source>
</evidence>
<gene>
    <name evidence="2" type="ORF">BINO364_LOCUS493</name>
</gene>
<keyword evidence="3" id="KW-1185">Reference proteome</keyword>
<evidence type="ECO:0008006" key="4">
    <source>
        <dbReference type="Google" id="ProtNLM"/>
    </source>
</evidence>
<feature type="chain" id="PRO_5035463406" description="Chemosensory protein" evidence="1">
    <location>
        <begin position="19"/>
        <end position="132"/>
    </location>
</feature>
<dbReference type="PANTHER" id="PTHR11257:SF12">
    <property type="entry name" value="EJACULATORY BULB-SPECIFIC PROTEIN 3-RELATED"/>
    <property type="match status" value="1"/>
</dbReference>